<dbReference type="Proteomes" id="UP001165960">
    <property type="component" value="Unassembled WGS sequence"/>
</dbReference>
<comment type="caution">
    <text evidence="1">The sequence shown here is derived from an EMBL/GenBank/DDBJ whole genome shotgun (WGS) entry which is preliminary data.</text>
</comment>
<dbReference type="EMBL" id="QTSX02004264">
    <property type="protein sequence ID" value="KAJ9067199.1"/>
    <property type="molecule type" value="Genomic_DNA"/>
</dbReference>
<accession>A0ACC2SY40</accession>
<evidence type="ECO:0000313" key="2">
    <source>
        <dbReference type="Proteomes" id="UP001165960"/>
    </source>
</evidence>
<evidence type="ECO:0000313" key="1">
    <source>
        <dbReference type="EMBL" id="KAJ9067199.1"/>
    </source>
</evidence>
<sequence>MSMECKQTVPKVHHIVEEEYDSEGDQEDEKASQDKEPKKLLSSQDKEKSLVAHLYVPPPSPPSPLLYEDPGAPNCVPPPNTALILETADPKVPTLASPSLGSMDPELVPCSAILTPRR</sequence>
<keyword evidence="2" id="KW-1185">Reference proteome</keyword>
<name>A0ACC2SY40_9FUNG</name>
<gene>
    <name evidence="1" type="ORF">DSO57_1001836</name>
</gene>
<reference evidence="1" key="1">
    <citation type="submission" date="2022-04" db="EMBL/GenBank/DDBJ databases">
        <title>Genome of the entomopathogenic fungus Entomophthora muscae.</title>
        <authorList>
            <person name="Elya C."/>
            <person name="Lovett B.R."/>
            <person name="Lee E."/>
            <person name="Macias A.M."/>
            <person name="Hajek A.E."/>
            <person name="De Bivort B.L."/>
            <person name="Kasson M.T."/>
            <person name="De Fine Licht H.H."/>
            <person name="Stajich J.E."/>
        </authorList>
    </citation>
    <scope>NUCLEOTIDE SEQUENCE</scope>
    <source>
        <strain evidence="1">Berkeley</strain>
    </source>
</reference>
<organism evidence="1 2">
    <name type="scientific">Entomophthora muscae</name>
    <dbReference type="NCBI Taxonomy" id="34485"/>
    <lineage>
        <taxon>Eukaryota</taxon>
        <taxon>Fungi</taxon>
        <taxon>Fungi incertae sedis</taxon>
        <taxon>Zoopagomycota</taxon>
        <taxon>Entomophthoromycotina</taxon>
        <taxon>Entomophthoromycetes</taxon>
        <taxon>Entomophthorales</taxon>
        <taxon>Entomophthoraceae</taxon>
        <taxon>Entomophthora</taxon>
    </lineage>
</organism>
<proteinExistence type="predicted"/>
<protein>
    <submittedName>
        <fullName evidence="1">Uncharacterized protein</fullName>
    </submittedName>
</protein>